<accession>A0A086J387</accession>
<dbReference type="InterPro" id="IPR000326">
    <property type="entry name" value="PAP2/HPO"/>
</dbReference>
<dbReference type="RefSeq" id="XP_052905160.1">
    <property type="nucleotide sequence ID" value="XM_053048400.1"/>
</dbReference>
<dbReference type="GeneID" id="77675729"/>
<feature type="domain" description="Phosphatidic acid phosphatase type 2/haloperoxidase" evidence="2">
    <location>
        <begin position="55"/>
        <end position="192"/>
    </location>
</feature>
<keyword evidence="4" id="KW-1185">Reference proteome</keyword>
<evidence type="ECO:0000256" key="1">
    <source>
        <dbReference type="SAM" id="Phobius"/>
    </source>
</evidence>
<keyword evidence="1" id="KW-1133">Transmembrane helix</keyword>
<reference evidence="3 4" key="1">
    <citation type="journal article" date="2014" name="Genome Announc.">
        <title>Genome Sequence of the Microsporidian Species Nematocida sp1 Strain ERTm6 (ATCC PRA-372).</title>
        <authorList>
            <person name="Bakowski M.A."/>
            <person name="Priest M."/>
            <person name="Young S."/>
            <person name="Cuomo C.A."/>
            <person name="Troemel E.R."/>
        </authorList>
    </citation>
    <scope>NUCLEOTIDE SEQUENCE [LARGE SCALE GENOMIC DNA]</scope>
    <source>
        <strain evidence="3 4">ERTm6</strain>
    </source>
</reference>
<keyword evidence="1" id="KW-0812">Transmembrane</keyword>
<dbReference type="SUPFAM" id="SSF48317">
    <property type="entry name" value="Acid phosphatase/Vanadium-dependent haloperoxidase"/>
    <property type="match status" value="1"/>
</dbReference>
<dbReference type="InterPro" id="IPR036938">
    <property type="entry name" value="PAP2/HPO_sf"/>
</dbReference>
<proteinExistence type="predicted"/>
<dbReference type="Proteomes" id="UP000054524">
    <property type="component" value="Unassembled WGS sequence"/>
</dbReference>
<feature type="transmembrane region" description="Helical" evidence="1">
    <location>
        <begin position="155"/>
        <end position="171"/>
    </location>
</feature>
<comment type="caution">
    <text evidence="3">The sequence shown here is derived from an EMBL/GenBank/DDBJ whole genome shotgun (WGS) entry which is preliminary data.</text>
</comment>
<dbReference type="Pfam" id="PF01569">
    <property type="entry name" value="PAP2"/>
    <property type="match status" value="1"/>
</dbReference>
<dbReference type="Gene3D" id="1.20.144.10">
    <property type="entry name" value="Phosphatidic acid phosphatase type 2/haloperoxidase"/>
    <property type="match status" value="1"/>
</dbReference>
<organism evidence="3 4">
    <name type="scientific">Nematocida ausubeli (strain ATCC PRA-371 / ERTm2)</name>
    <name type="common">Nematode killer fungus</name>
    <dbReference type="NCBI Taxonomy" id="1913371"/>
    <lineage>
        <taxon>Eukaryota</taxon>
        <taxon>Fungi</taxon>
        <taxon>Fungi incertae sedis</taxon>
        <taxon>Microsporidia</taxon>
        <taxon>Nematocida</taxon>
    </lineage>
</organism>
<feature type="transmembrane region" description="Helical" evidence="1">
    <location>
        <begin position="17"/>
        <end position="33"/>
    </location>
</feature>
<name>A0A086J387_NEMA1</name>
<dbReference type="AlphaFoldDB" id="A0A086J387"/>
<gene>
    <name evidence="3" type="ORF">NESG_00756</name>
</gene>
<dbReference type="HOGENOM" id="CLU_1434793_0_0_1"/>
<dbReference type="EMBL" id="AKIJ01000002">
    <property type="protein sequence ID" value="KFG26605.1"/>
    <property type="molecule type" value="Genomic_DNA"/>
</dbReference>
<evidence type="ECO:0000313" key="4">
    <source>
        <dbReference type="Proteomes" id="UP000054524"/>
    </source>
</evidence>
<evidence type="ECO:0000259" key="2">
    <source>
        <dbReference type="Pfam" id="PF01569"/>
    </source>
</evidence>
<sequence length="194" mass="21773">MEFVINMDILDVISSEAPYGILVLLFIHGMLFCRSKKYPIPSSTAFFWKYFGCCIMSVLAKYPFNGDRPAVVKEYTIPKGWTESAPIPSLFSMSGIKAFPTHVNTRLKTQPALDVFSIPQSLSQIKRRYLSNAGTPSSHSFVSGYLICKLWRTKYYALSAAVILIPVGRVLYKHHYVYQVLIGMVIGGAWGMAL</sequence>
<keyword evidence="1" id="KW-0472">Membrane</keyword>
<evidence type="ECO:0000313" key="3">
    <source>
        <dbReference type="EMBL" id="KFG26605.1"/>
    </source>
</evidence>
<protein>
    <recommendedName>
        <fullName evidence="2">Phosphatidic acid phosphatase type 2/haloperoxidase domain-containing protein</fullName>
    </recommendedName>
</protein>
<feature type="transmembrane region" description="Helical" evidence="1">
    <location>
        <begin position="176"/>
        <end position="193"/>
    </location>
</feature>